<sequence>MATTWRPGVRATDSGTPPPLPVLPQFPGMRGYTQLRTAIRDLGFRHAAELLREPGRQRAASGVFGTLPKAETDDGFRVLDGLWFPGRGGFWQRVDVPFVRRARDAWQTSADPRALTAAAVTDTLETLARDDPMGLRRVVLWELCCLLKDGATKGSGPNGGRTEQGSSRKGGAKQGAATTADDVAALGVHRSEARLLAAAVDAVFPADGEPRRAAEEFNDVWPSLRLRRAEHVADLLPAAPDDHVLAARLGGLRARSAKVRFLAYAARRSQECGDPRAASAAWLRALRQATDAPELRAGLLRAATALADAPSTPAEAAVTVTKDDRRVGLTWRTAHAPRTHPAPVTYTVLLFPDGAPERATKVAEVTQVDPQAQALTVHHPDAPVGRALRYAVLPLRGDRVAGVPRVTAPVVIAPDVKDLTAAPVPGGIRLRWRPHRAAVEVEVRRHGLADAGPPHAPTVVPCAGDGAVDSAAAVGTYTYEVRCGYPAPGGRRAWSDGVRVTARVEEWPTPVEKLTAERVGEAGDRVLLRWKPARRGRSTLLPWPEGPVAAGTDVSERFARVATGLTAGGDAPDLRPEAPHPRWWDAPAQQLEAPPVPPAGRLRMTAVSVLGDRAVAGASVVVEHPDAVRDLTVRRVSADRARVRFSWPEPAVLVLVSWHDATRGVAHRVARSRHRAEGGAVELVVPETACTVSVTPLPRPDAVAVPTPPAHAELPALPPPPPPPPPVAPPPPSWWDRWRRWLPRRPRA</sequence>
<reference evidence="3" key="1">
    <citation type="journal article" date="2019" name="Int. J. Syst. Evol. Microbiol.">
        <title>The Global Catalogue of Microorganisms (GCM) 10K type strain sequencing project: providing services to taxonomists for standard genome sequencing and annotation.</title>
        <authorList>
            <consortium name="The Broad Institute Genomics Platform"/>
            <consortium name="The Broad Institute Genome Sequencing Center for Infectious Disease"/>
            <person name="Wu L."/>
            <person name="Ma J."/>
        </authorList>
    </citation>
    <scope>NUCLEOTIDE SEQUENCE [LARGE SCALE GENOMIC DNA]</scope>
    <source>
        <strain evidence="3">CGMCC 4.7349</strain>
    </source>
</reference>
<proteinExistence type="predicted"/>
<feature type="region of interest" description="Disordered" evidence="1">
    <location>
        <begin position="1"/>
        <end position="20"/>
    </location>
</feature>
<feature type="region of interest" description="Disordered" evidence="1">
    <location>
        <begin position="152"/>
        <end position="176"/>
    </location>
</feature>
<feature type="region of interest" description="Disordered" evidence="1">
    <location>
        <begin position="704"/>
        <end position="733"/>
    </location>
</feature>
<dbReference type="EMBL" id="BMNG01000003">
    <property type="protein sequence ID" value="GGO39132.1"/>
    <property type="molecule type" value="Genomic_DNA"/>
</dbReference>
<evidence type="ECO:0000313" key="3">
    <source>
        <dbReference type="Proteomes" id="UP000656881"/>
    </source>
</evidence>
<dbReference type="RefSeq" id="WP_189173314.1">
    <property type="nucleotide sequence ID" value="NZ_BMNG01000003.1"/>
</dbReference>
<name>A0ABQ2LMJ6_9ACTN</name>
<feature type="compositionally biased region" description="Pro residues" evidence="1">
    <location>
        <begin position="716"/>
        <end position="733"/>
    </location>
</feature>
<evidence type="ECO:0000313" key="2">
    <source>
        <dbReference type="EMBL" id="GGO39132.1"/>
    </source>
</evidence>
<keyword evidence="3" id="KW-1185">Reference proteome</keyword>
<comment type="caution">
    <text evidence="2">The sequence shown here is derived from an EMBL/GenBank/DDBJ whole genome shotgun (WGS) entry which is preliminary data.</text>
</comment>
<organism evidence="2 3">
    <name type="scientific">Streptomyces lasiicapitis</name>
    <dbReference type="NCBI Taxonomy" id="1923961"/>
    <lineage>
        <taxon>Bacteria</taxon>
        <taxon>Bacillati</taxon>
        <taxon>Actinomycetota</taxon>
        <taxon>Actinomycetes</taxon>
        <taxon>Kitasatosporales</taxon>
        <taxon>Streptomycetaceae</taxon>
        <taxon>Streptomyces</taxon>
    </lineage>
</organism>
<evidence type="ECO:0000256" key="1">
    <source>
        <dbReference type="SAM" id="MobiDB-lite"/>
    </source>
</evidence>
<gene>
    <name evidence="2" type="ORF">GCM10012286_15180</name>
</gene>
<evidence type="ECO:0008006" key="4">
    <source>
        <dbReference type="Google" id="ProtNLM"/>
    </source>
</evidence>
<accession>A0ABQ2LMJ6</accession>
<protein>
    <recommendedName>
        <fullName evidence="4">Fibronectin type-III domain-containing protein</fullName>
    </recommendedName>
</protein>
<dbReference type="Proteomes" id="UP000656881">
    <property type="component" value="Unassembled WGS sequence"/>
</dbReference>